<dbReference type="Gene3D" id="3.40.190.10">
    <property type="entry name" value="Periplasmic binding protein-like II"/>
    <property type="match status" value="2"/>
</dbReference>
<name>A0A7W5B130_9BACL</name>
<keyword evidence="2" id="KW-0762">Sugar transport</keyword>
<organism evidence="2 3">
    <name type="scientific">Paenibacillus phyllosphaerae</name>
    <dbReference type="NCBI Taxonomy" id="274593"/>
    <lineage>
        <taxon>Bacteria</taxon>
        <taxon>Bacillati</taxon>
        <taxon>Bacillota</taxon>
        <taxon>Bacilli</taxon>
        <taxon>Bacillales</taxon>
        <taxon>Paenibacillaceae</taxon>
        <taxon>Paenibacillus</taxon>
    </lineage>
</organism>
<reference evidence="2 3" key="1">
    <citation type="submission" date="2020-08" db="EMBL/GenBank/DDBJ databases">
        <title>Genomic Encyclopedia of Type Strains, Phase III (KMG-III): the genomes of soil and plant-associated and newly described type strains.</title>
        <authorList>
            <person name="Whitman W."/>
        </authorList>
    </citation>
    <scope>NUCLEOTIDE SEQUENCE [LARGE SCALE GENOMIC DNA]</scope>
    <source>
        <strain evidence="2 3">CECT 5862</strain>
    </source>
</reference>
<evidence type="ECO:0000313" key="3">
    <source>
        <dbReference type="Proteomes" id="UP000570361"/>
    </source>
</evidence>
<dbReference type="SUPFAM" id="SSF53850">
    <property type="entry name" value="Periplasmic binding protein-like II"/>
    <property type="match status" value="1"/>
</dbReference>
<dbReference type="InterPro" id="IPR006059">
    <property type="entry name" value="SBP"/>
</dbReference>
<proteinExistence type="predicted"/>
<feature type="chain" id="PRO_5039562406" evidence="1">
    <location>
        <begin position="21"/>
        <end position="432"/>
    </location>
</feature>
<dbReference type="PROSITE" id="PS51257">
    <property type="entry name" value="PROKAR_LIPOPROTEIN"/>
    <property type="match status" value="1"/>
</dbReference>
<dbReference type="InterPro" id="IPR050490">
    <property type="entry name" value="Bact_solute-bd_prot1"/>
</dbReference>
<evidence type="ECO:0000313" key="2">
    <source>
        <dbReference type="EMBL" id="MBB3112447.1"/>
    </source>
</evidence>
<feature type="signal peptide" evidence="1">
    <location>
        <begin position="1"/>
        <end position="20"/>
    </location>
</feature>
<dbReference type="Proteomes" id="UP000570361">
    <property type="component" value="Unassembled WGS sequence"/>
</dbReference>
<dbReference type="PANTHER" id="PTHR43649:SF11">
    <property type="entry name" value="ABC TRANSPORTER SUBSTRATE-BINDING PROTEIN YESO-RELATED"/>
    <property type="match status" value="1"/>
</dbReference>
<dbReference type="PANTHER" id="PTHR43649">
    <property type="entry name" value="ARABINOSE-BINDING PROTEIN-RELATED"/>
    <property type="match status" value="1"/>
</dbReference>
<sequence>MRRIIASLSLLLIVALLASCQPPSRDVWERPDEEPVTLRVAWWGGDLRNEATIQVIRMFEQQHPHVRIEFEYTGFNEYWKKLAPYAAGNALPDVIQMDVSYLSQYGSLELLEDLTSYIDQGLIDTTHISESTLAGGKMGNKLYGFNLGVNALYTVYDPQVFQASGLQPPEADWTWDDLEAMGSVVKGTGTYVGTDLTPEQFFAYYLRQHGKNLYAADGTKLGYDDDSLFVDYFGRMQRLARDRLIFTPDIWNTDLREGEEDPFYQGKALLGWGYSNQFIGATRKYGKPLSIAPPPGPNLDKGMFLKPGMMFSIAQNSKVKEEAAKFISFFVNDVEANKILKGERGVPVSKKVQDELTPYIEPELEQIFDYIRWVEQHSSPMDPLDPPGSAEVTDVLRKLYDQLLFDTITPEFAAVEFRRKASEILARNIDPR</sequence>
<comment type="caution">
    <text evidence="2">The sequence shown here is derived from an EMBL/GenBank/DDBJ whole genome shotgun (WGS) entry which is preliminary data.</text>
</comment>
<dbReference type="EMBL" id="JACHXK010000012">
    <property type="protein sequence ID" value="MBB3112447.1"/>
    <property type="molecule type" value="Genomic_DNA"/>
</dbReference>
<gene>
    <name evidence="2" type="ORF">FHS18_004548</name>
</gene>
<accession>A0A7W5B130</accession>
<keyword evidence="1" id="KW-0732">Signal</keyword>
<evidence type="ECO:0000256" key="1">
    <source>
        <dbReference type="SAM" id="SignalP"/>
    </source>
</evidence>
<dbReference type="AlphaFoldDB" id="A0A7W5B130"/>
<protein>
    <submittedName>
        <fullName evidence="2">Multiple sugar transport system substrate-binding protein</fullName>
    </submittedName>
</protein>
<dbReference type="RefSeq" id="WP_183602570.1">
    <property type="nucleotide sequence ID" value="NZ_JACHXK010000012.1"/>
</dbReference>
<dbReference type="Pfam" id="PF13416">
    <property type="entry name" value="SBP_bac_8"/>
    <property type="match status" value="1"/>
</dbReference>
<keyword evidence="2" id="KW-0813">Transport</keyword>
<keyword evidence="3" id="KW-1185">Reference proteome</keyword>